<dbReference type="AlphaFoldDB" id="A0A915K9E1"/>
<evidence type="ECO:0000256" key="5">
    <source>
        <dbReference type="ARBA" id="ARBA00034769"/>
    </source>
</evidence>
<keyword evidence="6" id="KW-1003">Cell membrane</keyword>
<evidence type="ECO:0000256" key="3">
    <source>
        <dbReference type="ARBA" id="ARBA00022989"/>
    </source>
</evidence>
<keyword evidence="4" id="KW-0472">Membrane</keyword>
<keyword evidence="6" id="KW-0407">Ion channel</keyword>
<evidence type="ECO:0000256" key="1">
    <source>
        <dbReference type="ARBA" id="ARBA00004370"/>
    </source>
</evidence>
<dbReference type="GO" id="GO:0005886">
    <property type="term" value="C:plasma membrane"/>
    <property type="evidence" value="ECO:0007669"/>
    <property type="project" value="UniProtKB-SubCell"/>
</dbReference>
<reference evidence="8" key="1">
    <citation type="submission" date="2022-11" db="UniProtKB">
        <authorList>
            <consortium name="WormBaseParasite"/>
        </authorList>
    </citation>
    <scope>IDENTIFICATION</scope>
</reference>
<dbReference type="GO" id="GO:0034707">
    <property type="term" value="C:chloride channel complex"/>
    <property type="evidence" value="ECO:0007669"/>
    <property type="project" value="UniProtKB-KW"/>
</dbReference>
<keyword evidence="3" id="KW-1133">Transmembrane helix</keyword>
<evidence type="ECO:0000256" key="6">
    <source>
        <dbReference type="RuleBase" id="RU363126"/>
    </source>
</evidence>
<comment type="similarity">
    <text evidence="5 6">Belongs to the anion channel-forming bestrophin (TC 1.A.46) family. Calcium-sensitive chloride channel subfamily.</text>
</comment>
<dbReference type="InterPro" id="IPR021134">
    <property type="entry name" value="Bestrophin-like"/>
</dbReference>
<proteinExistence type="inferred from homology"/>
<sequence length="44" mass="5093">MVRRTLMRYLSLANVLVLRDISSAVRKRFPTYDQLLAAGSLRKI</sequence>
<keyword evidence="7" id="KW-1185">Reference proteome</keyword>
<keyword evidence="6" id="KW-0869">Chloride channel</keyword>
<keyword evidence="6" id="KW-0868">Chloride</keyword>
<evidence type="ECO:0000313" key="8">
    <source>
        <dbReference type="WBParaSite" id="nRc.2.0.1.t35322-RA"/>
    </source>
</evidence>
<dbReference type="PANTHER" id="PTHR10736">
    <property type="entry name" value="BESTROPHIN"/>
    <property type="match status" value="1"/>
</dbReference>
<dbReference type="Proteomes" id="UP000887565">
    <property type="component" value="Unplaced"/>
</dbReference>
<dbReference type="Pfam" id="PF01062">
    <property type="entry name" value="Bestrophin"/>
    <property type="match status" value="1"/>
</dbReference>
<name>A0A915K9E1_ROMCU</name>
<evidence type="ECO:0000256" key="4">
    <source>
        <dbReference type="ARBA" id="ARBA00023136"/>
    </source>
</evidence>
<protein>
    <recommendedName>
        <fullName evidence="6">Bestrophin homolog</fullName>
    </recommendedName>
</protein>
<dbReference type="WBParaSite" id="nRc.2.0.1.t35322-RA">
    <property type="protein sequence ID" value="nRc.2.0.1.t35322-RA"/>
    <property type="gene ID" value="nRc.2.0.1.g35322"/>
</dbReference>
<keyword evidence="2" id="KW-0812">Transmembrane</keyword>
<accession>A0A915K9E1</accession>
<evidence type="ECO:0000256" key="2">
    <source>
        <dbReference type="ARBA" id="ARBA00022692"/>
    </source>
</evidence>
<dbReference type="PANTHER" id="PTHR10736:SF0">
    <property type="entry name" value="BESTROPHIN HOMOLOG"/>
    <property type="match status" value="1"/>
</dbReference>
<keyword evidence="6" id="KW-0406">Ion transport</keyword>
<keyword evidence="6" id="KW-0813">Transport</keyword>
<dbReference type="InterPro" id="IPR000615">
    <property type="entry name" value="Bestrophin"/>
</dbReference>
<organism evidence="7 8">
    <name type="scientific">Romanomermis culicivorax</name>
    <name type="common">Nematode worm</name>
    <dbReference type="NCBI Taxonomy" id="13658"/>
    <lineage>
        <taxon>Eukaryota</taxon>
        <taxon>Metazoa</taxon>
        <taxon>Ecdysozoa</taxon>
        <taxon>Nematoda</taxon>
        <taxon>Enoplea</taxon>
        <taxon>Dorylaimia</taxon>
        <taxon>Mermithida</taxon>
        <taxon>Mermithoidea</taxon>
        <taxon>Mermithidae</taxon>
        <taxon>Romanomermis</taxon>
    </lineage>
</organism>
<evidence type="ECO:0000313" key="7">
    <source>
        <dbReference type="Proteomes" id="UP000887565"/>
    </source>
</evidence>
<comment type="function">
    <text evidence="6">Forms chloride channels.</text>
</comment>
<dbReference type="GO" id="GO:0005254">
    <property type="term" value="F:chloride channel activity"/>
    <property type="evidence" value="ECO:0007669"/>
    <property type="project" value="UniProtKB-KW"/>
</dbReference>
<comment type="subcellular location">
    <subcellularLocation>
        <location evidence="6">Cell membrane</location>
        <topology evidence="6">Multi-pass membrane protein</topology>
    </subcellularLocation>
    <subcellularLocation>
        <location evidence="1">Membrane</location>
    </subcellularLocation>
</comment>